<accession>A0A2T0FI51</accession>
<dbReference type="RefSeq" id="XP_024664619.1">
    <property type="nucleotide sequence ID" value="XM_024808851.1"/>
</dbReference>
<evidence type="ECO:0000313" key="2">
    <source>
        <dbReference type="EMBL" id="PRT54674.1"/>
    </source>
</evidence>
<dbReference type="GO" id="GO:0032543">
    <property type="term" value="P:mitochondrial translation"/>
    <property type="evidence" value="ECO:0007669"/>
    <property type="project" value="InterPro"/>
</dbReference>
<proteinExistence type="predicted"/>
<dbReference type="PANTHER" id="PTHR28174">
    <property type="entry name" value="54S RIBOSOMAL PROTEIN L36, MITOCHONDRIAL"/>
    <property type="match status" value="1"/>
</dbReference>
<comment type="caution">
    <text evidence="2">The sequence shown here is derived from an EMBL/GenBank/DDBJ whole genome shotgun (WGS) entry which is preliminary data.</text>
</comment>
<feature type="domain" description="Ribosomal protein bL31m N-terminal" evidence="1">
    <location>
        <begin position="33"/>
        <end position="91"/>
    </location>
</feature>
<sequence>MLRSTRKPALFAPKVLTRGKAGYVPPGGKTVMPKRIPRKLRTGDVRPAIYYKFEQKVELSDGSTVTRRTPFPRSEWKYLADQRNNPLWNPSKPNLRALELDAAGRLAKFKQKYSGFEDPSNKSESTSSLDLDDLISTGAEQITTGKLYQAKKPSKKKK</sequence>
<organism evidence="2 3">
    <name type="scientific">Wickerhamiella sorbophila</name>
    <dbReference type="NCBI Taxonomy" id="45607"/>
    <lineage>
        <taxon>Eukaryota</taxon>
        <taxon>Fungi</taxon>
        <taxon>Dikarya</taxon>
        <taxon>Ascomycota</taxon>
        <taxon>Saccharomycotina</taxon>
        <taxon>Dipodascomycetes</taxon>
        <taxon>Dipodascales</taxon>
        <taxon>Trichomonascaceae</taxon>
        <taxon>Wickerhamiella</taxon>
    </lineage>
</organism>
<dbReference type="Gene3D" id="6.20.130.10">
    <property type="match status" value="1"/>
</dbReference>
<dbReference type="Pfam" id="PF21492">
    <property type="entry name" value="bL31_N"/>
    <property type="match status" value="1"/>
</dbReference>
<dbReference type="OrthoDB" id="5587740at2759"/>
<keyword evidence="2" id="KW-0687">Ribonucleoprotein</keyword>
<dbReference type="PANTHER" id="PTHR28174:SF1">
    <property type="entry name" value="LARGE RIBOSOMAL SUBUNIT PROTEIN BL31M"/>
    <property type="match status" value="1"/>
</dbReference>
<dbReference type="Proteomes" id="UP000238350">
    <property type="component" value="Unassembled WGS sequence"/>
</dbReference>
<dbReference type="InterPro" id="IPR048874">
    <property type="entry name" value="Ribosomal_bL31m_N"/>
</dbReference>
<dbReference type="GO" id="GO:0005762">
    <property type="term" value="C:mitochondrial large ribosomal subunit"/>
    <property type="evidence" value="ECO:0007669"/>
    <property type="project" value="InterPro"/>
</dbReference>
<protein>
    <submittedName>
        <fullName evidence="2">54S ribosomal protein L36, mitochondrial</fullName>
    </submittedName>
</protein>
<dbReference type="AlphaFoldDB" id="A0A2T0FI51"/>
<dbReference type="EMBL" id="NDIQ01000021">
    <property type="protein sequence ID" value="PRT54674.1"/>
    <property type="molecule type" value="Genomic_DNA"/>
</dbReference>
<dbReference type="InterPro" id="IPR034600">
    <property type="entry name" value="Ribosomal_bL31m"/>
</dbReference>
<dbReference type="GO" id="GO:0003735">
    <property type="term" value="F:structural constituent of ribosome"/>
    <property type="evidence" value="ECO:0007669"/>
    <property type="project" value="InterPro"/>
</dbReference>
<reference evidence="2 3" key="1">
    <citation type="submission" date="2017-04" db="EMBL/GenBank/DDBJ databases">
        <title>Genome sequencing of [Candida] sorbophila.</title>
        <authorList>
            <person name="Ahn J.O."/>
        </authorList>
    </citation>
    <scope>NUCLEOTIDE SEQUENCE [LARGE SCALE GENOMIC DNA]</scope>
    <source>
        <strain evidence="2 3">DS02</strain>
    </source>
</reference>
<evidence type="ECO:0000313" key="3">
    <source>
        <dbReference type="Proteomes" id="UP000238350"/>
    </source>
</evidence>
<keyword evidence="3" id="KW-1185">Reference proteome</keyword>
<evidence type="ECO:0000259" key="1">
    <source>
        <dbReference type="Pfam" id="PF21492"/>
    </source>
</evidence>
<dbReference type="GeneID" id="36516042"/>
<keyword evidence="2" id="KW-0689">Ribosomal protein</keyword>
<gene>
    <name evidence="2" type="ORF">B9G98_02294</name>
</gene>
<name>A0A2T0FI51_9ASCO</name>
<dbReference type="STRING" id="45607.A0A2T0FI51"/>